<keyword evidence="1 2" id="KW-0238">DNA-binding</keyword>
<dbReference type="Proteomes" id="UP001320119">
    <property type="component" value="Chromosome"/>
</dbReference>
<name>A0AAN1WIV3_9GAMM</name>
<dbReference type="EMBL" id="AP023086">
    <property type="protein sequence ID" value="BCD98453.1"/>
    <property type="molecule type" value="Genomic_DNA"/>
</dbReference>
<dbReference type="GO" id="GO:0000160">
    <property type="term" value="P:phosphorelay signal transduction system"/>
    <property type="evidence" value="ECO:0007669"/>
    <property type="project" value="InterPro"/>
</dbReference>
<proteinExistence type="predicted"/>
<protein>
    <recommendedName>
        <fullName evidence="3">OmpR/PhoB-type domain-containing protein</fullName>
    </recommendedName>
</protein>
<evidence type="ECO:0000313" key="5">
    <source>
        <dbReference type="Proteomes" id="UP001320119"/>
    </source>
</evidence>
<dbReference type="AlphaFoldDB" id="A0AAN1WIV3"/>
<dbReference type="Gene3D" id="1.10.10.10">
    <property type="entry name" value="Winged helix-like DNA-binding domain superfamily/Winged helix DNA-binding domain"/>
    <property type="match status" value="1"/>
</dbReference>
<evidence type="ECO:0000259" key="3">
    <source>
        <dbReference type="PROSITE" id="PS51755"/>
    </source>
</evidence>
<dbReference type="SUPFAM" id="SSF46894">
    <property type="entry name" value="C-terminal effector domain of the bipartite response regulators"/>
    <property type="match status" value="1"/>
</dbReference>
<dbReference type="InterPro" id="IPR036388">
    <property type="entry name" value="WH-like_DNA-bd_sf"/>
</dbReference>
<dbReference type="InterPro" id="IPR016032">
    <property type="entry name" value="Sig_transdc_resp-reg_C-effctor"/>
</dbReference>
<reference evidence="4 5" key="1">
    <citation type="journal article" date="2022" name="IScience">
        <title>An ultrasensitive nanofiber-based assay for enzymatic hydrolysis and deep-sea microbial degradation of cellulose.</title>
        <authorList>
            <person name="Tsudome M."/>
            <person name="Tachioka M."/>
            <person name="Miyazaki M."/>
            <person name="Uchimura K."/>
            <person name="Tsuda M."/>
            <person name="Takaki Y."/>
            <person name="Deguchi S."/>
        </authorList>
    </citation>
    <scope>NUCLEOTIDE SEQUENCE [LARGE SCALE GENOMIC DNA]</scope>
    <source>
        <strain evidence="4 5">GE09</strain>
    </source>
</reference>
<dbReference type="KEGG" id="marq:MARGE09_P2654"/>
<dbReference type="GO" id="GO:0003677">
    <property type="term" value="F:DNA binding"/>
    <property type="evidence" value="ECO:0007669"/>
    <property type="project" value="UniProtKB-UniRule"/>
</dbReference>
<gene>
    <name evidence="4" type="ORF">MARGE09_P2654</name>
</gene>
<evidence type="ECO:0000256" key="2">
    <source>
        <dbReference type="PROSITE-ProRule" id="PRU01091"/>
    </source>
</evidence>
<dbReference type="CDD" id="cd00383">
    <property type="entry name" value="trans_reg_C"/>
    <property type="match status" value="1"/>
</dbReference>
<dbReference type="Pfam" id="PF00486">
    <property type="entry name" value="Trans_reg_C"/>
    <property type="match status" value="1"/>
</dbReference>
<accession>A0AAN1WIV3</accession>
<dbReference type="InterPro" id="IPR001867">
    <property type="entry name" value="OmpR/PhoB-type_DNA-bd"/>
</dbReference>
<dbReference type="RefSeq" id="WP_236982800.1">
    <property type="nucleotide sequence ID" value="NZ_AP023086.1"/>
</dbReference>
<organism evidence="4 5">
    <name type="scientific">Marinagarivorans cellulosilyticus</name>
    <dbReference type="NCBI Taxonomy" id="2721545"/>
    <lineage>
        <taxon>Bacteria</taxon>
        <taxon>Pseudomonadati</taxon>
        <taxon>Pseudomonadota</taxon>
        <taxon>Gammaproteobacteria</taxon>
        <taxon>Cellvibrionales</taxon>
        <taxon>Cellvibrionaceae</taxon>
        <taxon>Marinagarivorans</taxon>
    </lineage>
</organism>
<evidence type="ECO:0000256" key="1">
    <source>
        <dbReference type="ARBA" id="ARBA00023125"/>
    </source>
</evidence>
<dbReference type="PROSITE" id="PS51755">
    <property type="entry name" value="OMPR_PHOB"/>
    <property type="match status" value="1"/>
</dbReference>
<sequence length="111" mass="12881">MPQYAFGEYRFDAETLQLWKNKSRTRLRPKAAELLALFILHKGHVLSKTTIAQAIWKQEHVPDHTLFQLISELRKLSPSMIIVGSHPLRLLKSTHTARPFWHCARQRALSA</sequence>
<feature type="DNA-binding region" description="OmpR/PhoB-type" evidence="2">
    <location>
        <begin position="1"/>
        <end position="106"/>
    </location>
</feature>
<feature type="domain" description="OmpR/PhoB-type" evidence="3">
    <location>
        <begin position="1"/>
        <end position="106"/>
    </location>
</feature>
<evidence type="ECO:0000313" key="4">
    <source>
        <dbReference type="EMBL" id="BCD98453.1"/>
    </source>
</evidence>
<dbReference type="GO" id="GO:0006355">
    <property type="term" value="P:regulation of DNA-templated transcription"/>
    <property type="evidence" value="ECO:0007669"/>
    <property type="project" value="InterPro"/>
</dbReference>
<keyword evidence="5" id="KW-1185">Reference proteome</keyword>